<accession>A0ACB5UPK6</accession>
<evidence type="ECO:0000313" key="1">
    <source>
        <dbReference type="EMBL" id="GMQ64463.1"/>
    </source>
</evidence>
<comment type="caution">
    <text evidence="1">The sequence shown here is derived from an EMBL/GenBank/DDBJ whole genome shotgun (WGS) entry which is preliminary data.</text>
</comment>
<evidence type="ECO:0000313" key="2">
    <source>
        <dbReference type="Proteomes" id="UP001374599"/>
    </source>
</evidence>
<protein>
    <submittedName>
        <fullName evidence="1">Uncharacterized protein</fullName>
    </submittedName>
</protein>
<dbReference type="Proteomes" id="UP001374599">
    <property type="component" value="Unassembled WGS sequence"/>
</dbReference>
<sequence length="229" mass="26719">MDLKQNIIRTAYKLFAEKGYEKTTVSEIIESVGSSKGGFYHHFKSKDEVLEAITINYIKDLVRYYEKMQEKNVESTIESLNNVFITINKCKANKIEEWPEIGKIYSFNGNNTILRKMAEEFEIVTTELYKKLIIQGNEEGIFNVKYPEYLAGLWTRELIRIYSIIPQIILAKDTKKYVEFTELLKFSEELINGALGFDTNKIKIKEEALSYVKYCRDQFSKQDNYKGGS</sequence>
<proteinExistence type="predicted"/>
<gene>
    <name evidence="1" type="ORF">AN2V17_37000</name>
</gene>
<name>A0ACB5UPK6_9FIRM</name>
<dbReference type="EMBL" id="BTPU01000070">
    <property type="protein sequence ID" value="GMQ64463.1"/>
    <property type="molecule type" value="Genomic_DNA"/>
</dbReference>
<keyword evidence="2" id="KW-1185">Reference proteome</keyword>
<reference evidence="1" key="1">
    <citation type="submission" date="2023-09" db="EMBL/GenBank/DDBJ databases">
        <title>Vallitalea sediminicola and Vallitalea maricola sp. nov., anaerobic bacteria isolated from marine sediment.</title>
        <authorList>
            <person name="Hirano S."/>
            <person name="Maeda A."/>
            <person name="Terahara T."/>
            <person name="Mori K."/>
            <person name="Hamada M."/>
            <person name="Matsumoto R."/>
            <person name="Kobayashi T."/>
        </authorList>
    </citation>
    <scope>NUCLEOTIDE SEQUENCE</scope>
    <source>
        <strain evidence="1">AN17-2</strain>
    </source>
</reference>
<organism evidence="1 2">
    <name type="scientific">Vallitalea maricola</name>
    <dbReference type="NCBI Taxonomy" id="3074433"/>
    <lineage>
        <taxon>Bacteria</taxon>
        <taxon>Bacillati</taxon>
        <taxon>Bacillota</taxon>
        <taxon>Clostridia</taxon>
        <taxon>Lachnospirales</taxon>
        <taxon>Vallitaleaceae</taxon>
        <taxon>Vallitalea</taxon>
    </lineage>
</organism>